<gene>
    <name evidence="6" type="ORF">HPB52_015666</name>
</gene>
<organism evidence="6 7">
    <name type="scientific">Rhipicephalus sanguineus</name>
    <name type="common">Brown dog tick</name>
    <name type="synonym">Ixodes sanguineus</name>
    <dbReference type="NCBI Taxonomy" id="34632"/>
    <lineage>
        <taxon>Eukaryota</taxon>
        <taxon>Metazoa</taxon>
        <taxon>Ecdysozoa</taxon>
        <taxon>Arthropoda</taxon>
        <taxon>Chelicerata</taxon>
        <taxon>Arachnida</taxon>
        <taxon>Acari</taxon>
        <taxon>Parasitiformes</taxon>
        <taxon>Ixodida</taxon>
        <taxon>Ixodoidea</taxon>
        <taxon>Ixodidae</taxon>
        <taxon>Rhipicephalinae</taxon>
        <taxon>Rhipicephalus</taxon>
        <taxon>Rhipicephalus</taxon>
    </lineage>
</organism>
<sequence>MAPSSKNAKPAPYGHRFSVSRIEDILPELSTAHKEKVCIVSFIGKTTLKGSCVKASLIDDVLGNNVLEPELGVEDDTGNDDIVHPTSTLDVSYVHLFRTLDNIRVNCQQDVSDTLKSCPLSPEWIQNGRPCSPRVLFVFLTCPLEGSTSELLDVRVKTKPSKLSPIKKLEHSLEDQVYRILRKSRVITNISGNSLFAVPANQEFVYVRTTSSVREDMVDFFLQKLKDFCSPDYDDALSEDFLSLSLGGADEASSQEHSFPAFLWQHIEMALSKGFDDNVGRHPVPADFELARAFQMFSTHARGPAFQRYAQQLKEDCDLVWKSGRQMCEVLSLTGNHCINPVHRTPENADEVSIEECPLLMPHRSQVVLVSTCNCGRQQSKREDPFILKAWAAANYDFYLRVSADCCGVLERINFPAFEPSASDQDQAAADEAEAPHVELEPPRSRSRAKSLSHSESSSRSASPLSESDFSSQSPVSSNDSDSASSDHDDSDKSISLSDARTQQTDDPDDDDAAKAALVPSNTEYLPGMLHSLSPPGLLPSYSSWSLVCLGPSSLYSHNIGIQDQLGFVAGTNFLLPWDVAVKVDKDRWPSLWEGKRAQTWKGKKNGKGDGMQFTVKVFIGVEYECHHGHRFMCSSPERMLRTTSTGLVKDNANKIANSHMPLYFPCLCRSAKPQVAQLMRLHIVTPKAPVHVTLNPRVQPGHSAPVFFPGNKEPVKLSQSAYWVLRLPFVYEGDAGPYLPPRDGVPCEGARLLSGCYGIVEQAPIR</sequence>
<evidence type="ECO:0000256" key="4">
    <source>
        <dbReference type="RuleBase" id="RU367133"/>
    </source>
</evidence>
<evidence type="ECO:0000313" key="6">
    <source>
        <dbReference type="EMBL" id="KAH7957148.1"/>
    </source>
</evidence>
<dbReference type="AlphaFoldDB" id="A0A9D4PWX4"/>
<dbReference type="PANTHER" id="PTHR13091">
    <property type="entry name" value="AMPLIFIED IN BREAST CANCER 2-RELATED"/>
    <property type="match status" value="1"/>
</dbReference>
<dbReference type="EMBL" id="JABSTV010001250">
    <property type="protein sequence ID" value="KAH7957148.1"/>
    <property type="molecule type" value="Genomic_DNA"/>
</dbReference>
<evidence type="ECO:0000256" key="3">
    <source>
        <dbReference type="ARBA" id="ARBA00029509"/>
    </source>
</evidence>
<dbReference type="GO" id="GO:0000184">
    <property type="term" value="P:nuclear-transcribed mRNA catabolic process, nonsense-mediated decay"/>
    <property type="evidence" value="ECO:0007669"/>
    <property type="project" value="UniProtKB-UniRule"/>
</dbReference>
<comment type="caution">
    <text evidence="6">The sequence shown here is derived from an EMBL/GenBank/DDBJ whole genome shotgun (WGS) entry which is preliminary data.</text>
</comment>
<reference evidence="6" key="2">
    <citation type="submission" date="2021-09" db="EMBL/GenBank/DDBJ databases">
        <authorList>
            <person name="Jia N."/>
            <person name="Wang J."/>
            <person name="Shi W."/>
            <person name="Du L."/>
            <person name="Sun Y."/>
            <person name="Zhan W."/>
            <person name="Jiang J."/>
            <person name="Wang Q."/>
            <person name="Zhang B."/>
            <person name="Ji P."/>
            <person name="Sakyi L.B."/>
            <person name="Cui X."/>
            <person name="Yuan T."/>
            <person name="Jiang B."/>
            <person name="Yang W."/>
            <person name="Lam T.T.-Y."/>
            <person name="Chang Q."/>
            <person name="Ding S."/>
            <person name="Wang X."/>
            <person name="Zhu J."/>
            <person name="Ruan X."/>
            <person name="Zhao L."/>
            <person name="Wei J."/>
            <person name="Que T."/>
            <person name="Du C."/>
            <person name="Cheng J."/>
            <person name="Dai P."/>
            <person name="Han X."/>
            <person name="Huang E."/>
            <person name="Gao Y."/>
            <person name="Liu J."/>
            <person name="Shao H."/>
            <person name="Ye R."/>
            <person name="Li L."/>
            <person name="Wei W."/>
            <person name="Wang X."/>
            <person name="Wang C."/>
            <person name="Huo Q."/>
            <person name="Li W."/>
            <person name="Guo W."/>
            <person name="Chen H."/>
            <person name="Chen S."/>
            <person name="Zhou L."/>
            <person name="Zhou L."/>
            <person name="Ni X."/>
            <person name="Tian J."/>
            <person name="Zhou Y."/>
            <person name="Sheng Y."/>
            <person name="Liu T."/>
            <person name="Pan Y."/>
            <person name="Xia L."/>
            <person name="Li J."/>
            <person name="Zhao F."/>
            <person name="Cao W."/>
        </authorList>
    </citation>
    <scope>NUCLEOTIDE SEQUENCE</scope>
    <source>
        <strain evidence="6">Rsan-2018</strain>
        <tissue evidence="6">Larvae</tissue>
    </source>
</reference>
<feature type="compositionally biased region" description="Low complexity" evidence="5">
    <location>
        <begin position="421"/>
        <end position="430"/>
    </location>
</feature>
<dbReference type="Proteomes" id="UP000821837">
    <property type="component" value="Unassembled WGS sequence"/>
</dbReference>
<dbReference type="Pfam" id="PF10220">
    <property type="entry name" value="Smg8_Smg9"/>
    <property type="match status" value="1"/>
</dbReference>
<feature type="compositionally biased region" description="Basic and acidic residues" evidence="5">
    <location>
        <begin position="434"/>
        <end position="444"/>
    </location>
</feature>
<evidence type="ECO:0000256" key="1">
    <source>
        <dbReference type="ARBA" id="ARBA00006443"/>
    </source>
</evidence>
<evidence type="ECO:0000256" key="5">
    <source>
        <dbReference type="SAM" id="MobiDB-lite"/>
    </source>
</evidence>
<evidence type="ECO:0000313" key="7">
    <source>
        <dbReference type="Proteomes" id="UP000821837"/>
    </source>
</evidence>
<evidence type="ECO:0000256" key="2">
    <source>
        <dbReference type="ARBA" id="ARBA00023161"/>
    </source>
</evidence>
<comment type="function">
    <text evidence="4">Involved in nonsense-mediated decay (NMD) of mRNAs containing premature stop codons.</text>
</comment>
<name>A0A9D4PWX4_RHISA</name>
<feature type="compositionally biased region" description="Low complexity" evidence="5">
    <location>
        <begin position="452"/>
        <end position="484"/>
    </location>
</feature>
<proteinExistence type="inferred from homology"/>
<reference evidence="6" key="1">
    <citation type="journal article" date="2020" name="Cell">
        <title>Large-Scale Comparative Analyses of Tick Genomes Elucidate Their Genetic Diversity and Vector Capacities.</title>
        <authorList>
            <consortium name="Tick Genome and Microbiome Consortium (TIGMIC)"/>
            <person name="Jia N."/>
            <person name="Wang J."/>
            <person name="Shi W."/>
            <person name="Du L."/>
            <person name="Sun Y."/>
            <person name="Zhan W."/>
            <person name="Jiang J.F."/>
            <person name="Wang Q."/>
            <person name="Zhang B."/>
            <person name="Ji P."/>
            <person name="Bell-Sakyi L."/>
            <person name="Cui X.M."/>
            <person name="Yuan T.T."/>
            <person name="Jiang B.G."/>
            <person name="Yang W.F."/>
            <person name="Lam T.T."/>
            <person name="Chang Q.C."/>
            <person name="Ding S.J."/>
            <person name="Wang X.J."/>
            <person name="Zhu J.G."/>
            <person name="Ruan X.D."/>
            <person name="Zhao L."/>
            <person name="Wei J.T."/>
            <person name="Ye R.Z."/>
            <person name="Que T.C."/>
            <person name="Du C.H."/>
            <person name="Zhou Y.H."/>
            <person name="Cheng J.X."/>
            <person name="Dai P.F."/>
            <person name="Guo W.B."/>
            <person name="Han X.H."/>
            <person name="Huang E.J."/>
            <person name="Li L.F."/>
            <person name="Wei W."/>
            <person name="Gao Y.C."/>
            <person name="Liu J.Z."/>
            <person name="Shao H.Z."/>
            <person name="Wang X."/>
            <person name="Wang C.C."/>
            <person name="Yang T.C."/>
            <person name="Huo Q.B."/>
            <person name="Li W."/>
            <person name="Chen H.Y."/>
            <person name="Chen S.E."/>
            <person name="Zhou L.G."/>
            <person name="Ni X.B."/>
            <person name="Tian J.H."/>
            <person name="Sheng Y."/>
            <person name="Liu T."/>
            <person name="Pan Y.S."/>
            <person name="Xia L.Y."/>
            <person name="Li J."/>
            <person name="Zhao F."/>
            <person name="Cao W.C."/>
        </authorList>
    </citation>
    <scope>NUCLEOTIDE SEQUENCE</scope>
    <source>
        <strain evidence="6">Rsan-2018</strain>
    </source>
</reference>
<protein>
    <recommendedName>
        <fullName evidence="3 4">Nonsense-mediated mRNA decay factor SMG8</fullName>
    </recommendedName>
</protein>
<accession>A0A9D4PWX4</accession>
<dbReference type="InterPro" id="IPR019354">
    <property type="entry name" value="SMG8-like"/>
</dbReference>
<feature type="compositionally biased region" description="Low complexity" evidence="5">
    <location>
        <begin position="494"/>
        <end position="505"/>
    </location>
</feature>
<keyword evidence="2 4" id="KW-0866">Nonsense-mediated mRNA decay</keyword>
<feature type="region of interest" description="Disordered" evidence="5">
    <location>
        <begin position="421"/>
        <end position="514"/>
    </location>
</feature>
<dbReference type="VEuPathDB" id="VectorBase:RSAN_038419"/>
<comment type="similarity">
    <text evidence="1 4">Belongs to the SMG8 family.</text>
</comment>
<dbReference type="PANTHER" id="PTHR13091:SF0">
    <property type="entry name" value="NONSENSE-MEDIATED MRNA DECAY FACTOR SMG8"/>
    <property type="match status" value="1"/>
</dbReference>
<keyword evidence="7" id="KW-1185">Reference proteome</keyword>